<keyword evidence="3" id="KW-1185">Reference proteome</keyword>
<reference evidence="2" key="2">
    <citation type="submission" date="2023-05" db="EMBL/GenBank/DDBJ databases">
        <authorList>
            <consortium name="Lawrence Berkeley National Laboratory"/>
            <person name="Steindorff A."/>
            <person name="Hensen N."/>
            <person name="Bonometti L."/>
            <person name="Westerberg I."/>
            <person name="Brannstrom I.O."/>
            <person name="Guillou S."/>
            <person name="Cros-Aarteil S."/>
            <person name="Calhoun S."/>
            <person name="Haridas S."/>
            <person name="Kuo A."/>
            <person name="Mondo S."/>
            <person name="Pangilinan J."/>
            <person name="Riley R."/>
            <person name="Labutti K."/>
            <person name="Andreopoulos B."/>
            <person name="Lipzen A."/>
            <person name="Chen C."/>
            <person name="Yanf M."/>
            <person name="Daum C."/>
            <person name="Ng V."/>
            <person name="Clum A."/>
            <person name="Ohm R."/>
            <person name="Martin F."/>
            <person name="Silar P."/>
            <person name="Natvig D."/>
            <person name="Lalanne C."/>
            <person name="Gautier V."/>
            <person name="Ament-Velasquez S.L."/>
            <person name="Kruys A."/>
            <person name="Hutchinson M.I."/>
            <person name="Powell A.J."/>
            <person name="Barry K."/>
            <person name="Miller A.N."/>
            <person name="Grigoriev I.V."/>
            <person name="Debuchy R."/>
            <person name="Gladieux P."/>
            <person name="Thoren M.H."/>
            <person name="Johannesson H."/>
        </authorList>
    </citation>
    <scope>NUCLEOTIDE SEQUENCE</scope>
    <source>
        <strain evidence="2">PSN293</strain>
    </source>
</reference>
<dbReference type="PANTHER" id="PTHR33112:SF10">
    <property type="entry name" value="TOL"/>
    <property type="match status" value="1"/>
</dbReference>
<evidence type="ECO:0000313" key="3">
    <source>
        <dbReference type="Proteomes" id="UP001301769"/>
    </source>
</evidence>
<dbReference type="EMBL" id="MU858206">
    <property type="protein sequence ID" value="KAK4209400.1"/>
    <property type="molecule type" value="Genomic_DNA"/>
</dbReference>
<evidence type="ECO:0000313" key="2">
    <source>
        <dbReference type="EMBL" id="KAK4209400.1"/>
    </source>
</evidence>
<dbReference type="PANTHER" id="PTHR33112">
    <property type="entry name" value="DOMAIN PROTEIN, PUTATIVE-RELATED"/>
    <property type="match status" value="1"/>
</dbReference>
<evidence type="ECO:0000259" key="1">
    <source>
        <dbReference type="Pfam" id="PF06985"/>
    </source>
</evidence>
<dbReference type="Pfam" id="PF06985">
    <property type="entry name" value="HET"/>
    <property type="match status" value="1"/>
</dbReference>
<comment type="caution">
    <text evidence="2">The sequence shown here is derived from an EMBL/GenBank/DDBJ whole genome shotgun (WGS) entry which is preliminary data.</text>
</comment>
<dbReference type="AlphaFoldDB" id="A0AAN6XZA7"/>
<dbReference type="InterPro" id="IPR010730">
    <property type="entry name" value="HET"/>
</dbReference>
<protein>
    <submittedName>
        <fullName evidence="2">Heterokaryon incompatibility protein-domain-containing protein</fullName>
    </submittedName>
</protein>
<name>A0AAN6XZA7_9PEZI</name>
<feature type="domain" description="Heterokaryon incompatibility" evidence="1">
    <location>
        <begin position="199"/>
        <end position="302"/>
    </location>
</feature>
<organism evidence="2 3">
    <name type="scientific">Rhypophila decipiens</name>
    <dbReference type="NCBI Taxonomy" id="261697"/>
    <lineage>
        <taxon>Eukaryota</taxon>
        <taxon>Fungi</taxon>
        <taxon>Dikarya</taxon>
        <taxon>Ascomycota</taxon>
        <taxon>Pezizomycotina</taxon>
        <taxon>Sordariomycetes</taxon>
        <taxon>Sordariomycetidae</taxon>
        <taxon>Sordariales</taxon>
        <taxon>Naviculisporaceae</taxon>
        <taxon>Rhypophila</taxon>
    </lineage>
</organism>
<gene>
    <name evidence="2" type="ORF">QBC37DRAFT_391278</name>
</gene>
<proteinExistence type="predicted"/>
<accession>A0AAN6XZA7</accession>
<reference evidence="2" key="1">
    <citation type="journal article" date="2023" name="Mol. Phylogenet. Evol.">
        <title>Genome-scale phylogeny and comparative genomics of the fungal order Sordariales.</title>
        <authorList>
            <person name="Hensen N."/>
            <person name="Bonometti L."/>
            <person name="Westerberg I."/>
            <person name="Brannstrom I.O."/>
            <person name="Guillou S."/>
            <person name="Cros-Aarteil S."/>
            <person name="Calhoun S."/>
            <person name="Haridas S."/>
            <person name="Kuo A."/>
            <person name="Mondo S."/>
            <person name="Pangilinan J."/>
            <person name="Riley R."/>
            <person name="LaButti K."/>
            <person name="Andreopoulos B."/>
            <person name="Lipzen A."/>
            <person name="Chen C."/>
            <person name="Yan M."/>
            <person name="Daum C."/>
            <person name="Ng V."/>
            <person name="Clum A."/>
            <person name="Steindorff A."/>
            <person name="Ohm R.A."/>
            <person name="Martin F."/>
            <person name="Silar P."/>
            <person name="Natvig D.O."/>
            <person name="Lalanne C."/>
            <person name="Gautier V."/>
            <person name="Ament-Velasquez S.L."/>
            <person name="Kruys A."/>
            <person name="Hutchinson M.I."/>
            <person name="Powell A.J."/>
            <person name="Barry K."/>
            <person name="Miller A.N."/>
            <person name="Grigoriev I.V."/>
            <person name="Debuchy R."/>
            <person name="Gladieux P."/>
            <person name="Hiltunen Thoren M."/>
            <person name="Johannesson H."/>
        </authorList>
    </citation>
    <scope>NUCLEOTIDE SEQUENCE</scope>
    <source>
        <strain evidence="2">PSN293</strain>
    </source>
</reference>
<dbReference type="Proteomes" id="UP001301769">
    <property type="component" value="Unassembled WGS sequence"/>
</dbReference>
<sequence length="322" mass="35958">MEINFGPTLESEPTTVLLNRVTDGLCAACHKLFHNIAIICENTDKKPRSFTEIQRAGRAGCAICKILLASWNLVYTDVSCADCGTFYQLWKRNSNYYEVRLWRHGVSNGNIDTHPPLMMVVPAPSGPNPCNDEAPPSNSGSDQCFQLMNTWLQTCLTTHSNCIVPSGPWVPTRLGDVGDLASPKVILTAKMQDRSDTRYSTLSHRWGDNVVRLTTGNLDEFQRLLPIAGMSRTFNDAFVATRKLGMRYIWIDSLCILQDSEMDWQFESAQMGQVYENSLCNFSATAASDGNQYDGLFQERDPTWGSSAKFTLPNSQEGTRDV</sequence>